<reference evidence="4" key="1">
    <citation type="submission" date="2012-02" db="EMBL/GenBank/DDBJ databases">
        <title>Whole genome shotgun sequence of Gordonia otitidis NBRC 100426.</title>
        <authorList>
            <person name="Yoshida I."/>
            <person name="Hosoyama A."/>
            <person name="Tsuchikane K."/>
            <person name="Katsumata H."/>
            <person name="Yamazaki S."/>
            <person name="Fujita N."/>
        </authorList>
    </citation>
    <scope>NUCLEOTIDE SEQUENCE [LARGE SCALE GENOMIC DNA]</scope>
    <source>
        <strain evidence="4">NBRC 100426</strain>
    </source>
</reference>
<evidence type="ECO:0000259" key="3">
    <source>
        <dbReference type="Pfam" id="PF26527"/>
    </source>
</evidence>
<protein>
    <recommendedName>
        <fullName evidence="3">DUF8176 domain-containing protein</fullName>
    </recommendedName>
</protein>
<dbReference type="InterPro" id="IPR058489">
    <property type="entry name" value="DUF8176"/>
</dbReference>
<comment type="caution">
    <text evidence="4">The sequence shown here is derived from an EMBL/GenBank/DDBJ whole genome shotgun (WGS) entry which is preliminary data.</text>
</comment>
<dbReference type="STRING" id="1108044.GOOTI_123_00060"/>
<feature type="region of interest" description="Disordered" evidence="1">
    <location>
        <begin position="136"/>
        <end position="178"/>
    </location>
</feature>
<name>H5TMT4_GORO1</name>
<evidence type="ECO:0000313" key="4">
    <source>
        <dbReference type="EMBL" id="GAB34792.1"/>
    </source>
</evidence>
<dbReference type="RefSeq" id="WP_007239021.1">
    <property type="nucleotide sequence ID" value="NZ_BAFB01000123.1"/>
</dbReference>
<dbReference type="AlphaFoldDB" id="H5TMT4"/>
<dbReference type="OrthoDB" id="4382015at2"/>
<evidence type="ECO:0000256" key="2">
    <source>
        <dbReference type="SAM" id="Phobius"/>
    </source>
</evidence>
<dbReference type="Pfam" id="PF26527">
    <property type="entry name" value="DUF8176"/>
    <property type="match status" value="1"/>
</dbReference>
<feature type="compositionally biased region" description="Polar residues" evidence="1">
    <location>
        <begin position="136"/>
        <end position="171"/>
    </location>
</feature>
<feature type="transmembrane region" description="Helical" evidence="2">
    <location>
        <begin position="112"/>
        <end position="133"/>
    </location>
</feature>
<keyword evidence="2" id="KW-0812">Transmembrane</keyword>
<sequence length="280" mass="28978">MSESDVEQWFADLPPRPSPGTTPMHDLARESSRALVGSHAVGRTEWPAEVAPDAQTTRLSAATPQPSAASPSGADDLDSFLDSQAELWREKTRQKRKDSDVSAAWHTRRGTLVAAAAAIAAVAVVATVLAVTLSGSDPSESTVAQPSSVAPTQTGSATAKCPSSVSGSVTTGADAGGQTSGPGVIKAFNYAYYVERSAAKAKAVTTPNAVATEDVMQKFINQRGVGTTHCLSIADRGNNTYGVTLTESPPNGGAPIVYQQTISTVQAGGKYWISSIKSEN</sequence>
<organism evidence="4 5">
    <name type="scientific">Gordonia otitidis (strain DSM 44809 / CCUG 52243 / JCM 12355 / NBRC 100426 / IFM 10032)</name>
    <dbReference type="NCBI Taxonomy" id="1108044"/>
    <lineage>
        <taxon>Bacteria</taxon>
        <taxon>Bacillati</taxon>
        <taxon>Actinomycetota</taxon>
        <taxon>Actinomycetes</taxon>
        <taxon>Mycobacteriales</taxon>
        <taxon>Gordoniaceae</taxon>
        <taxon>Gordonia</taxon>
    </lineage>
</organism>
<dbReference type="EMBL" id="BAFB01000123">
    <property type="protein sequence ID" value="GAB34792.1"/>
    <property type="molecule type" value="Genomic_DNA"/>
</dbReference>
<keyword evidence="2" id="KW-0472">Membrane</keyword>
<gene>
    <name evidence="4" type="ORF">GOOTI_123_00060</name>
</gene>
<keyword evidence="5" id="KW-1185">Reference proteome</keyword>
<feature type="compositionally biased region" description="Low complexity" evidence="1">
    <location>
        <begin position="60"/>
        <end position="74"/>
    </location>
</feature>
<proteinExistence type="predicted"/>
<accession>H5TMT4</accession>
<evidence type="ECO:0000313" key="5">
    <source>
        <dbReference type="Proteomes" id="UP000005038"/>
    </source>
</evidence>
<dbReference type="Proteomes" id="UP000005038">
    <property type="component" value="Unassembled WGS sequence"/>
</dbReference>
<evidence type="ECO:0000256" key="1">
    <source>
        <dbReference type="SAM" id="MobiDB-lite"/>
    </source>
</evidence>
<feature type="domain" description="DUF8176" evidence="3">
    <location>
        <begin position="159"/>
        <end position="277"/>
    </location>
</feature>
<feature type="region of interest" description="Disordered" evidence="1">
    <location>
        <begin position="1"/>
        <end position="78"/>
    </location>
</feature>
<keyword evidence="2" id="KW-1133">Transmembrane helix</keyword>